<keyword evidence="2" id="KW-1003">Cell membrane</keyword>
<dbReference type="InterPro" id="IPR003342">
    <property type="entry name" value="ArnT-like_N"/>
</dbReference>
<dbReference type="GO" id="GO:0005886">
    <property type="term" value="C:plasma membrane"/>
    <property type="evidence" value="ECO:0007669"/>
    <property type="project" value="UniProtKB-SubCell"/>
</dbReference>
<feature type="transmembrane region" description="Helical" evidence="8">
    <location>
        <begin position="460"/>
        <end position="486"/>
    </location>
</feature>
<feature type="transmembrane region" description="Helical" evidence="8">
    <location>
        <begin position="12"/>
        <end position="33"/>
    </location>
</feature>
<sequence>MREIAPSTRRLLWLLALWAVFYASFTLFTPPLLDDADSVHAEVAREMVQRHDWVTLYANGIRYLEKAPILYWSMAASIKLFGAYAAAARVPMALMVLGLVAAAWAFGRLLAGHERSGFYAAIVLLSSFGIFIFSRILLPDVAVCLWLTLAMFCFWQTEKIDFADAEHGWGGQRRTQPAGWCWGFAACCALGVLTKGLIGMVFPILIAGAYLLLTRGVRGTLVRLWQLRPVSSLLVFLAVAAPWHVLIARANPSQGHPGGLMHLNGHWFVPEPTLGNVHGWTWFYFMNEHVLRYMNLRVPRDYDTVPLWLFWLLVLVWLLPWSVFLFPALKRIRLRERTAAGRAKLFLAVWAAVPMLFFSFSTRQEYYVLPVLPALALLIGWWMHDEATEAESFAVPQPLVVAGQRAATALFVIGVLVMLVCGLLLLNAKQPAPGTDIASLLQQNPGDYALSFGHFLDLNAAAMGMFAGPLGLTAIAFGVGSAVAWWKRRQFEPHHSNLWIAALAFTFLLAAHTGLRFFAPALSSKQLADAIKDEVQPNDLIVIHGEYEAGSTLGFYLRRNDIHIFEGHSANLWYGSFFIDAPKIFEDEASLKAKWKSPQRIFLWAESAKVPAFLGKDYVVVIESGGKLLIANYAMKTESFNH</sequence>
<feature type="transmembrane region" description="Helical" evidence="8">
    <location>
        <begin position="94"/>
        <end position="111"/>
    </location>
</feature>
<evidence type="ECO:0000256" key="1">
    <source>
        <dbReference type="ARBA" id="ARBA00004651"/>
    </source>
</evidence>
<dbReference type="GO" id="GO:0006493">
    <property type="term" value="P:protein O-linked glycosylation"/>
    <property type="evidence" value="ECO:0007669"/>
    <property type="project" value="InterPro"/>
</dbReference>
<evidence type="ECO:0000256" key="5">
    <source>
        <dbReference type="ARBA" id="ARBA00022692"/>
    </source>
</evidence>
<dbReference type="Proteomes" id="UP000321820">
    <property type="component" value="Chromosome"/>
</dbReference>
<evidence type="ECO:0000256" key="7">
    <source>
        <dbReference type="ARBA" id="ARBA00023136"/>
    </source>
</evidence>
<comment type="subcellular location">
    <subcellularLocation>
        <location evidence="1">Cell membrane</location>
        <topology evidence="1">Multi-pass membrane protein</topology>
    </subcellularLocation>
</comment>
<reference evidence="10 11" key="1">
    <citation type="submission" date="2019-08" db="EMBL/GenBank/DDBJ databases">
        <title>Complete genome sequence of Terriglobus albidus strain ORNL.</title>
        <authorList>
            <person name="Podar M."/>
        </authorList>
    </citation>
    <scope>NUCLEOTIDE SEQUENCE [LARGE SCALE GENOMIC DNA]</scope>
    <source>
        <strain evidence="10 11">ORNL</strain>
    </source>
</reference>
<dbReference type="InterPro" id="IPR050297">
    <property type="entry name" value="LipidA_mod_glycosyltrf_83"/>
</dbReference>
<feature type="transmembrane region" description="Helical" evidence="8">
    <location>
        <begin position="498"/>
        <end position="519"/>
    </location>
</feature>
<evidence type="ECO:0000256" key="8">
    <source>
        <dbReference type="SAM" id="Phobius"/>
    </source>
</evidence>
<name>A0A5B9E7H1_9BACT</name>
<evidence type="ECO:0000259" key="9">
    <source>
        <dbReference type="Pfam" id="PF02366"/>
    </source>
</evidence>
<feature type="transmembrane region" description="Helical" evidence="8">
    <location>
        <begin position="182"/>
        <end position="213"/>
    </location>
</feature>
<evidence type="ECO:0000256" key="4">
    <source>
        <dbReference type="ARBA" id="ARBA00022679"/>
    </source>
</evidence>
<gene>
    <name evidence="10" type="ORF">FTW19_03200</name>
</gene>
<dbReference type="AlphaFoldDB" id="A0A5B9E7H1"/>
<dbReference type="OrthoDB" id="9815691at2"/>
<dbReference type="GO" id="GO:0010041">
    <property type="term" value="P:response to iron(III) ion"/>
    <property type="evidence" value="ECO:0007669"/>
    <property type="project" value="TreeGrafter"/>
</dbReference>
<dbReference type="Pfam" id="PF02366">
    <property type="entry name" value="PMT"/>
    <property type="match status" value="1"/>
</dbReference>
<keyword evidence="3" id="KW-0328">Glycosyltransferase</keyword>
<feature type="transmembrane region" description="Helical" evidence="8">
    <location>
        <begin position="341"/>
        <end position="360"/>
    </location>
</feature>
<feature type="transmembrane region" description="Helical" evidence="8">
    <location>
        <begin position="225"/>
        <end position="245"/>
    </location>
</feature>
<evidence type="ECO:0000256" key="2">
    <source>
        <dbReference type="ARBA" id="ARBA00022475"/>
    </source>
</evidence>
<feature type="domain" description="ArnT-like N-terminal" evidence="9">
    <location>
        <begin position="44"/>
        <end position="225"/>
    </location>
</feature>
<feature type="transmembrane region" description="Helical" evidence="8">
    <location>
        <begin position="366"/>
        <end position="384"/>
    </location>
</feature>
<keyword evidence="11" id="KW-1185">Reference proteome</keyword>
<feature type="transmembrane region" description="Helical" evidence="8">
    <location>
        <begin position="308"/>
        <end position="329"/>
    </location>
</feature>
<keyword evidence="6 8" id="KW-1133">Transmembrane helix</keyword>
<proteinExistence type="predicted"/>
<keyword evidence="4 10" id="KW-0808">Transferase</keyword>
<evidence type="ECO:0000313" key="11">
    <source>
        <dbReference type="Proteomes" id="UP000321820"/>
    </source>
</evidence>
<accession>A0A5B9E7H1</accession>
<evidence type="ECO:0000256" key="6">
    <source>
        <dbReference type="ARBA" id="ARBA00022989"/>
    </source>
</evidence>
<dbReference type="GO" id="GO:0000030">
    <property type="term" value="F:mannosyltransferase activity"/>
    <property type="evidence" value="ECO:0007669"/>
    <property type="project" value="InterPro"/>
</dbReference>
<dbReference type="GO" id="GO:0016763">
    <property type="term" value="F:pentosyltransferase activity"/>
    <property type="evidence" value="ECO:0007669"/>
    <property type="project" value="TreeGrafter"/>
</dbReference>
<dbReference type="KEGG" id="talb:FTW19_03200"/>
<keyword evidence="7 8" id="KW-0472">Membrane</keyword>
<dbReference type="EMBL" id="CP042806">
    <property type="protein sequence ID" value="QEE27105.1"/>
    <property type="molecule type" value="Genomic_DNA"/>
</dbReference>
<dbReference type="GO" id="GO:0009103">
    <property type="term" value="P:lipopolysaccharide biosynthetic process"/>
    <property type="evidence" value="ECO:0007669"/>
    <property type="project" value="UniProtKB-ARBA"/>
</dbReference>
<feature type="transmembrane region" description="Helical" evidence="8">
    <location>
        <begin position="405"/>
        <end position="426"/>
    </location>
</feature>
<dbReference type="PANTHER" id="PTHR33908">
    <property type="entry name" value="MANNOSYLTRANSFERASE YKCB-RELATED"/>
    <property type="match status" value="1"/>
</dbReference>
<organism evidence="10 11">
    <name type="scientific">Terriglobus albidus</name>
    <dbReference type="NCBI Taxonomy" id="1592106"/>
    <lineage>
        <taxon>Bacteria</taxon>
        <taxon>Pseudomonadati</taxon>
        <taxon>Acidobacteriota</taxon>
        <taxon>Terriglobia</taxon>
        <taxon>Terriglobales</taxon>
        <taxon>Acidobacteriaceae</taxon>
        <taxon>Terriglobus</taxon>
    </lineage>
</organism>
<protein>
    <submittedName>
        <fullName evidence="10">Phospholipid carrier-dependent glycosyltransferase</fullName>
    </submittedName>
</protein>
<dbReference type="PANTHER" id="PTHR33908:SF3">
    <property type="entry name" value="UNDECAPRENYL PHOSPHATE-ALPHA-4-AMINO-4-DEOXY-L-ARABINOSE ARABINOSYL TRANSFERASE"/>
    <property type="match status" value="1"/>
</dbReference>
<keyword evidence="5 8" id="KW-0812">Transmembrane</keyword>
<feature type="transmembrane region" description="Helical" evidence="8">
    <location>
        <begin position="117"/>
        <end position="134"/>
    </location>
</feature>
<evidence type="ECO:0000256" key="3">
    <source>
        <dbReference type="ARBA" id="ARBA00022676"/>
    </source>
</evidence>
<evidence type="ECO:0000313" key="10">
    <source>
        <dbReference type="EMBL" id="QEE27105.1"/>
    </source>
</evidence>
<dbReference type="RefSeq" id="WP_147646299.1">
    <property type="nucleotide sequence ID" value="NZ_CP042806.1"/>
</dbReference>